<dbReference type="InterPro" id="IPR036890">
    <property type="entry name" value="HATPase_C_sf"/>
</dbReference>
<evidence type="ECO:0000256" key="3">
    <source>
        <dbReference type="ARBA" id="ARBA00022553"/>
    </source>
</evidence>
<dbReference type="EMBL" id="MBTG01000011">
    <property type="protein sequence ID" value="OPH58157.1"/>
    <property type="molecule type" value="Genomic_DNA"/>
</dbReference>
<dbReference type="PANTHER" id="PTHR43547">
    <property type="entry name" value="TWO-COMPONENT HISTIDINE KINASE"/>
    <property type="match status" value="1"/>
</dbReference>
<feature type="transmembrane region" description="Helical" evidence="10">
    <location>
        <begin position="382"/>
        <end position="403"/>
    </location>
</feature>
<dbReference type="OrthoDB" id="9809348at2"/>
<keyword evidence="10" id="KW-0472">Membrane</keyword>
<dbReference type="InterPro" id="IPR011006">
    <property type="entry name" value="CheY-like_superfamily"/>
</dbReference>
<feature type="transmembrane region" description="Helical" evidence="10">
    <location>
        <begin position="331"/>
        <end position="351"/>
    </location>
</feature>
<keyword evidence="8" id="KW-0902">Two-component regulatory system</keyword>
<evidence type="ECO:0000256" key="5">
    <source>
        <dbReference type="ARBA" id="ARBA00022741"/>
    </source>
</evidence>
<feature type="modified residue" description="4-aspartylphosphate" evidence="9">
    <location>
        <position position="737"/>
    </location>
</feature>
<dbReference type="Pfam" id="PF06580">
    <property type="entry name" value="His_kinase"/>
    <property type="match status" value="1"/>
</dbReference>
<gene>
    <name evidence="13" type="ORF">BC351_24785</name>
</gene>
<feature type="transmembrane region" description="Helical" evidence="10">
    <location>
        <begin position="299"/>
        <end position="319"/>
    </location>
</feature>
<evidence type="ECO:0000256" key="2">
    <source>
        <dbReference type="ARBA" id="ARBA00012438"/>
    </source>
</evidence>
<keyword evidence="4" id="KW-0808">Transferase</keyword>
<dbReference type="InterPro" id="IPR008979">
    <property type="entry name" value="Galactose-bd-like_sf"/>
</dbReference>
<dbReference type="Proteomes" id="UP000190626">
    <property type="component" value="Unassembled WGS sequence"/>
</dbReference>
<evidence type="ECO:0000256" key="1">
    <source>
        <dbReference type="ARBA" id="ARBA00000085"/>
    </source>
</evidence>
<dbReference type="SMART" id="SM00387">
    <property type="entry name" value="HATPase_c"/>
    <property type="match status" value="2"/>
</dbReference>
<dbReference type="CDD" id="cd00082">
    <property type="entry name" value="HisKA"/>
    <property type="match status" value="1"/>
</dbReference>
<feature type="transmembrane region" description="Helical" evidence="10">
    <location>
        <begin position="209"/>
        <end position="226"/>
    </location>
</feature>
<dbReference type="GO" id="GO:0000155">
    <property type="term" value="F:phosphorelay sensor kinase activity"/>
    <property type="evidence" value="ECO:0007669"/>
    <property type="project" value="InterPro"/>
</dbReference>
<keyword evidence="14" id="KW-1185">Reference proteome</keyword>
<dbReference type="Gene3D" id="1.10.287.130">
    <property type="match status" value="1"/>
</dbReference>
<evidence type="ECO:0000259" key="11">
    <source>
        <dbReference type="PROSITE" id="PS50109"/>
    </source>
</evidence>
<dbReference type="InterPro" id="IPR003594">
    <property type="entry name" value="HATPase_dom"/>
</dbReference>
<feature type="transmembrane region" description="Helical" evidence="10">
    <location>
        <begin position="272"/>
        <end position="292"/>
    </location>
</feature>
<dbReference type="AlphaFoldDB" id="A0A1V4HLR2"/>
<accession>A0A1V4HLR2</accession>
<dbReference type="SMART" id="SM00388">
    <property type="entry name" value="HisKA"/>
    <property type="match status" value="1"/>
</dbReference>
<evidence type="ECO:0000259" key="12">
    <source>
        <dbReference type="PROSITE" id="PS50110"/>
    </source>
</evidence>
<dbReference type="InterPro" id="IPR005467">
    <property type="entry name" value="His_kinase_dom"/>
</dbReference>
<evidence type="ECO:0000256" key="9">
    <source>
        <dbReference type="PROSITE-ProRule" id="PRU00169"/>
    </source>
</evidence>
<dbReference type="InterPro" id="IPR010559">
    <property type="entry name" value="Sig_transdc_His_kin_internal"/>
</dbReference>
<dbReference type="InterPro" id="IPR003661">
    <property type="entry name" value="HisK_dim/P_dom"/>
</dbReference>
<evidence type="ECO:0000256" key="6">
    <source>
        <dbReference type="ARBA" id="ARBA00022777"/>
    </source>
</evidence>
<dbReference type="RefSeq" id="WP_079412619.1">
    <property type="nucleotide sequence ID" value="NZ_MBTG01000011.1"/>
</dbReference>
<dbReference type="InterPro" id="IPR001789">
    <property type="entry name" value="Sig_transdc_resp-reg_receiver"/>
</dbReference>
<keyword evidence="6" id="KW-0418">Kinase</keyword>
<comment type="catalytic activity">
    <reaction evidence="1">
        <text>ATP + protein L-histidine = ADP + protein N-phospho-L-histidine.</text>
        <dbReference type="EC" id="2.7.13.3"/>
    </reaction>
</comment>
<dbReference type="PROSITE" id="PS50110">
    <property type="entry name" value="RESPONSE_REGULATORY"/>
    <property type="match status" value="1"/>
</dbReference>
<keyword evidence="5" id="KW-0547">Nucleotide-binding</keyword>
<protein>
    <recommendedName>
        <fullName evidence="2">histidine kinase</fullName>
        <ecNumber evidence="2">2.7.13.3</ecNumber>
    </recommendedName>
</protein>
<dbReference type="SUPFAM" id="SSF52172">
    <property type="entry name" value="CheY-like"/>
    <property type="match status" value="1"/>
</dbReference>
<dbReference type="PANTHER" id="PTHR43547:SF2">
    <property type="entry name" value="HYBRID SIGNAL TRANSDUCTION HISTIDINE KINASE C"/>
    <property type="match status" value="1"/>
</dbReference>
<dbReference type="Pfam" id="PF02518">
    <property type="entry name" value="HATPase_c"/>
    <property type="match status" value="2"/>
</dbReference>
<dbReference type="GO" id="GO:0005524">
    <property type="term" value="F:ATP binding"/>
    <property type="evidence" value="ECO:0007669"/>
    <property type="project" value="UniProtKB-KW"/>
</dbReference>
<dbReference type="PROSITE" id="PS50109">
    <property type="entry name" value="HIS_KIN"/>
    <property type="match status" value="2"/>
</dbReference>
<name>A0A1V4HLR2_9BACL</name>
<keyword evidence="10" id="KW-1133">Transmembrane helix</keyword>
<dbReference type="STRING" id="1469647.BC351_24785"/>
<dbReference type="Pfam" id="PF00512">
    <property type="entry name" value="HisKA"/>
    <property type="match status" value="1"/>
</dbReference>
<dbReference type="Gene3D" id="3.40.50.2300">
    <property type="match status" value="1"/>
</dbReference>
<evidence type="ECO:0000256" key="7">
    <source>
        <dbReference type="ARBA" id="ARBA00022840"/>
    </source>
</evidence>
<evidence type="ECO:0000256" key="8">
    <source>
        <dbReference type="ARBA" id="ARBA00023012"/>
    </source>
</evidence>
<dbReference type="Pfam" id="PF00072">
    <property type="entry name" value="Response_reg"/>
    <property type="match status" value="1"/>
</dbReference>
<sequence length="1017" mass="113435">MRKKVAAALITLSLLIATYGLLLSYFSFHKMPMPVAANGAMDLTAWQFEEDGVVRLDGQWELYPDQLLTRQPSLSSAATGGLTPEMIQVPGSWLKQMDAIDMATYRLQIQISDASAVYGLKTASVLISNRLIVNGQIVGSSGNPADKQHYYALNKPYVSYFTLQPGWNEILVQVANYEFRVGSGIGESLLLGKAEQIAVLRDRATAHDWIALTAFLIMGLYFIGLFSQRRNDYSLAVFGIVCVCIAAFTSVSGERVLFDAVGPFPFWLYFRIQMVSTVGVGVGFFLYIYTAFRPYCFKWLTRGGLATGVILALLHIGFASQLTTGPLRQLTSFYVTFALLYATYVFVYTALHNVAGSGYLAVAAMALNALVLNQNMNVYFGVPIYSLAPVEPFLVLLMLALLMSLRFSNAFQKIEELSGQLIQADKLKDDFLARTSHEFKTPLHGVMNISRSMLDDAMHPPTAEQREKLQLITDITRKLSQLVYDILDLSKLKLGELRIIPAPIDVRSVAEVQVRFYSYLCTESHIQLVNHVPAQLPSAYADEIRLSQVIGNLLDNAIKHTESGMIVITGREHEGRLEIAVHDTGKGIDPQDIPFIFEPFKSFEGDQQRGFGLGLPIAKQLVELQKGALWVASTPGVGSTFTFTLPIADQRRDSTLPLSYSSPQVMPRETEYSFVTPYHTNQSGKHTVLIVDDQYVNLKVLLDTLRVLDYRVIAVKNGYEALEQIDQSGRIDLVILDLMMPGMSGYEVCQEIRKRYSLLELPVLMVTAAIQPQDKVAAFQAGANDYLPKPFDLEELRARIGSLLAMKESLSRAVHMEVAFLQSQIKPHFLYNVLNSIVASSYKDLERSRKMITDLADYLRGSFRFSNAERSIGFAEEFSLIRTYVEIERARFKDRIRFEYDIAEAAYGLRMPPLLLQPLVENAIRHGIGDRIEGGTVTLTAEESDGKWRFVVADDGVGIAPERVKTLLERSGTEEPQGVGLRNINKRLKYEYGISLELESVPGRGTRVTICIPASSV</sequence>
<feature type="domain" description="Histidine kinase" evidence="11">
    <location>
        <begin position="434"/>
        <end position="649"/>
    </location>
</feature>
<dbReference type="SUPFAM" id="SSF47384">
    <property type="entry name" value="Homodimeric domain of signal transducing histidine kinase"/>
    <property type="match status" value="1"/>
</dbReference>
<dbReference type="GO" id="GO:0016020">
    <property type="term" value="C:membrane"/>
    <property type="evidence" value="ECO:0007669"/>
    <property type="project" value="InterPro"/>
</dbReference>
<dbReference type="InterPro" id="IPR036097">
    <property type="entry name" value="HisK_dim/P_sf"/>
</dbReference>
<evidence type="ECO:0000256" key="4">
    <source>
        <dbReference type="ARBA" id="ARBA00022679"/>
    </source>
</evidence>
<dbReference type="PRINTS" id="PR00344">
    <property type="entry name" value="BCTRLSENSOR"/>
</dbReference>
<feature type="domain" description="Response regulatory" evidence="12">
    <location>
        <begin position="687"/>
        <end position="804"/>
    </location>
</feature>
<dbReference type="EC" id="2.7.13.3" evidence="2"/>
<dbReference type="Gene3D" id="3.30.565.10">
    <property type="entry name" value="Histidine kinase-like ATPase, C-terminal domain"/>
    <property type="match status" value="2"/>
</dbReference>
<keyword evidence="3 9" id="KW-0597">Phosphoprotein</keyword>
<proteinExistence type="predicted"/>
<feature type="transmembrane region" description="Helical" evidence="10">
    <location>
        <begin position="233"/>
        <end position="252"/>
    </location>
</feature>
<keyword evidence="7" id="KW-0067">ATP-binding</keyword>
<organism evidence="13 14">
    <name type="scientific">Paenibacillus ferrarius</name>
    <dbReference type="NCBI Taxonomy" id="1469647"/>
    <lineage>
        <taxon>Bacteria</taxon>
        <taxon>Bacillati</taxon>
        <taxon>Bacillota</taxon>
        <taxon>Bacilli</taxon>
        <taxon>Bacillales</taxon>
        <taxon>Paenibacillaceae</taxon>
        <taxon>Paenibacillus</taxon>
    </lineage>
</organism>
<keyword evidence="10" id="KW-0812">Transmembrane</keyword>
<dbReference type="SMART" id="SM00448">
    <property type="entry name" value="REC"/>
    <property type="match status" value="1"/>
</dbReference>
<dbReference type="InterPro" id="IPR004358">
    <property type="entry name" value="Sig_transdc_His_kin-like_C"/>
</dbReference>
<evidence type="ECO:0000313" key="14">
    <source>
        <dbReference type="Proteomes" id="UP000190626"/>
    </source>
</evidence>
<reference evidence="14" key="1">
    <citation type="submission" date="2016-07" db="EMBL/GenBank/DDBJ databases">
        <authorList>
            <person name="Florea S."/>
            <person name="Webb J.S."/>
            <person name="Jaromczyk J."/>
            <person name="Schardl C.L."/>
        </authorList>
    </citation>
    <scope>NUCLEOTIDE SEQUENCE [LARGE SCALE GENOMIC DNA]</scope>
    <source>
        <strain evidence="14">CY1</strain>
    </source>
</reference>
<dbReference type="SUPFAM" id="SSF55874">
    <property type="entry name" value="ATPase domain of HSP90 chaperone/DNA topoisomerase II/histidine kinase"/>
    <property type="match status" value="2"/>
</dbReference>
<comment type="caution">
    <text evidence="13">The sequence shown here is derived from an EMBL/GenBank/DDBJ whole genome shotgun (WGS) entry which is preliminary data.</text>
</comment>
<feature type="domain" description="Histidine kinase" evidence="11">
    <location>
        <begin position="915"/>
        <end position="1016"/>
    </location>
</feature>
<evidence type="ECO:0000256" key="10">
    <source>
        <dbReference type="SAM" id="Phobius"/>
    </source>
</evidence>
<evidence type="ECO:0000313" key="13">
    <source>
        <dbReference type="EMBL" id="OPH58157.1"/>
    </source>
</evidence>
<dbReference type="SUPFAM" id="SSF49785">
    <property type="entry name" value="Galactose-binding domain-like"/>
    <property type="match status" value="1"/>
</dbReference>